<reference evidence="1" key="1">
    <citation type="submission" date="2021-02" db="EMBL/GenBank/DDBJ databases">
        <authorList>
            <consortium name="DOE Joint Genome Institute"/>
            <person name="Ahrendt S."/>
            <person name="Looney B.P."/>
            <person name="Miyauchi S."/>
            <person name="Morin E."/>
            <person name="Drula E."/>
            <person name="Courty P.E."/>
            <person name="Chicoki N."/>
            <person name="Fauchery L."/>
            <person name="Kohler A."/>
            <person name="Kuo A."/>
            <person name="Labutti K."/>
            <person name="Pangilinan J."/>
            <person name="Lipzen A."/>
            <person name="Riley R."/>
            <person name="Andreopoulos W."/>
            <person name="He G."/>
            <person name="Johnson J."/>
            <person name="Barry K.W."/>
            <person name="Grigoriev I.V."/>
            <person name="Nagy L."/>
            <person name="Hibbett D."/>
            <person name="Henrissat B."/>
            <person name="Matheny P.B."/>
            <person name="Labbe J."/>
            <person name="Martin F."/>
        </authorList>
    </citation>
    <scope>NUCLEOTIDE SEQUENCE</scope>
    <source>
        <strain evidence="1">EC-137</strain>
    </source>
</reference>
<dbReference type="EMBL" id="MU273576">
    <property type="protein sequence ID" value="KAI0031531.1"/>
    <property type="molecule type" value="Genomic_DNA"/>
</dbReference>
<keyword evidence="2" id="KW-1185">Reference proteome</keyword>
<reference evidence="1" key="2">
    <citation type="journal article" date="2022" name="New Phytol.">
        <title>Evolutionary transition to the ectomycorrhizal habit in the genomes of a hyperdiverse lineage of mushroom-forming fungi.</title>
        <authorList>
            <person name="Looney B."/>
            <person name="Miyauchi S."/>
            <person name="Morin E."/>
            <person name="Drula E."/>
            <person name="Courty P.E."/>
            <person name="Kohler A."/>
            <person name="Kuo A."/>
            <person name="LaButti K."/>
            <person name="Pangilinan J."/>
            <person name="Lipzen A."/>
            <person name="Riley R."/>
            <person name="Andreopoulos W."/>
            <person name="He G."/>
            <person name="Johnson J."/>
            <person name="Nolan M."/>
            <person name="Tritt A."/>
            <person name="Barry K.W."/>
            <person name="Grigoriev I.V."/>
            <person name="Nagy L.G."/>
            <person name="Hibbett D."/>
            <person name="Henrissat B."/>
            <person name="Matheny P.B."/>
            <person name="Labbe J."/>
            <person name="Martin F.M."/>
        </authorList>
    </citation>
    <scope>NUCLEOTIDE SEQUENCE</scope>
    <source>
        <strain evidence="1">EC-137</strain>
    </source>
</reference>
<name>A0ACB8QIW8_9AGAM</name>
<protein>
    <submittedName>
        <fullName evidence="1">Transcriptional repressor TCF25-domain-containing protein</fullName>
    </submittedName>
</protein>
<dbReference type="Proteomes" id="UP000814128">
    <property type="component" value="Unassembled WGS sequence"/>
</dbReference>
<evidence type="ECO:0000313" key="2">
    <source>
        <dbReference type="Proteomes" id="UP000814128"/>
    </source>
</evidence>
<sequence length="817" mass="89448">MAPRLSKRQQRELDELDALSGGLTPVSSASEDDAPAQAQVQSAFAALMSAGNDTEDEEDEAPVRKAKKVRIERYVLVHLLTFRAKPKKKKKKGAVSAAVESSASAAIPAPIPSSPVPAAPNPAPLPKSAPAPPDSTSTPAEPTMSKKERQALKRQRAKERQGKDEIDRALEELASKDPTLPRPAASKRTSATATAQWHALLAVSPSHLDPDTELRKFFGAKVVSAAKAGTGGRRERSALTKPKSTWWPANLREGLSLRALSEEEVKGKDGERWWTVEYSKRYKGVTRAFMQVVLAGDPEGLYNVLRVVPWHADTLLQLSEVYRHREEHSTAVDFIERAIFTYERAFVGSFNLSGAHRLDFSRVENRPFFLAVHRQTADLQRRGVFRTAFEWARLLWSLDPWSDPHGALLHLDFLSIKAGMHDWLLSVSRALASSDTPTLDLPGWAYARALALRFQLKNDADADADEADQALREAIREWPAVVPLLADKADINLDPAVRAHGAFKIFVKDIWSNETETLLHLLANLYVARSAPLWKDPALGTWLARTASSLVHTRSLPSSPTSSPAFARLSARPRPFARAVYRHVVVLQPVRLLSFLPARISSAGGLACDPLPPEHATSAYDDPAFFRGAEDPFALRLGRRRNANAAQERRLLERLVPDAGLRGELEGFFGAHPALARQFPGGVVQFAQAAAGMEPEVLQEMMVGMAMQEEGGDGRGVERGRMPGGMPGEDGLVFLEFGEGEEGGDEGEWEEDEAGEAGGLERGEGDEDVGAGAEEDEGQDEEEEEYVAPAPVRVLRNLIRHFWPIGGTAEASSSEDE</sequence>
<gene>
    <name evidence="1" type="ORF">K488DRAFT_38308</name>
</gene>
<proteinExistence type="predicted"/>
<organism evidence="1 2">
    <name type="scientific">Vararia minispora EC-137</name>
    <dbReference type="NCBI Taxonomy" id="1314806"/>
    <lineage>
        <taxon>Eukaryota</taxon>
        <taxon>Fungi</taxon>
        <taxon>Dikarya</taxon>
        <taxon>Basidiomycota</taxon>
        <taxon>Agaricomycotina</taxon>
        <taxon>Agaricomycetes</taxon>
        <taxon>Russulales</taxon>
        <taxon>Lachnocladiaceae</taxon>
        <taxon>Vararia</taxon>
    </lineage>
</organism>
<feature type="non-terminal residue" evidence="1">
    <location>
        <position position="817"/>
    </location>
</feature>
<evidence type="ECO:0000313" key="1">
    <source>
        <dbReference type="EMBL" id="KAI0031531.1"/>
    </source>
</evidence>
<comment type="caution">
    <text evidence="1">The sequence shown here is derived from an EMBL/GenBank/DDBJ whole genome shotgun (WGS) entry which is preliminary data.</text>
</comment>
<accession>A0ACB8QIW8</accession>